<evidence type="ECO:0000313" key="3">
    <source>
        <dbReference type="Proteomes" id="UP000320333"/>
    </source>
</evidence>
<feature type="region of interest" description="Disordered" evidence="1">
    <location>
        <begin position="1"/>
        <end position="113"/>
    </location>
</feature>
<accession>A0A507FGZ0</accession>
<comment type="caution">
    <text evidence="2">The sequence shown here is derived from an EMBL/GenBank/DDBJ whole genome shotgun (WGS) entry which is preliminary data.</text>
</comment>
<dbReference type="Proteomes" id="UP000320333">
    <property type="component" value="Unassembled WGS sequence"/>
</dbReference>
<keyword evidence="3" id="KW-1185">Reference proteome</keyword>
<protein>
    <recommendedName>
        <fullName evidence="4">ADP-ribosylation factor-like protein 6-interacting protein 4</fullName>
    </recommendedName>
</protein>
<dbReference type="PANTHER" id="PTHR34689">
    <property type="entry name" value="NUCLEIC ACID-BINDING PROTEIN"/>
    <property type="match status" value="1"/>
</dbReference>
<dbReference type="EMBL" id="QEAP01000104">
    <property type="protein sequence ID" value="TPX74885.1"/>
    <property type="molecule type" value="Genomic_DNA"/>
</dbReference>
<gene>
    <name evidence="2" type="ORF">CcCBS67573_g03855</name>
</gene>
<evidence type="ECO:0008006" key="4">
    <source>
        <dbReference type="Google" id="ProtNLM"/>
    </source>
</evidence>
<dbReference type="AlphaFoldDB" id="A0A507FGZ0"/>
<feature type="compositionally biased region" description="Low complexity" evidence="1">
    <location>
        <begin position="32"/>
        <end position="54"/>
    </location>
</feature>
<organism evidence="2 3">
    <name type="scientific">Chytriomyces confervae</name>
    <dbReference type="NCBI Taxonomy" id="246404"/>
    <lineage>
        <taxon>Eukaryota</taxon>
        <taxon>Fungi</taxon>
        <taxon>Fungi incertae sedis</taxon>
        <taxon>Chytridiomycota</taxon>
        <taxon>Chytridiomycota incertae sedis</taxon>
        <taxon>Chytridiomycetes</taxon>
        <taxon>Chytridiales</taxon>
        <taxon>Chytriomycetaceae</taxon>
        <taxon>Chytriomyces</taxon>
    </lineage>
</organism>
<reference evidence="2 3" key="1">
    <citation type="journal article" date="2019" name="Sci. Rep.">
        <title>Comparative genomics of chytrid fungi reveal insights into the obligate biotrophic and pathogenic lifestyle of Synchytrium endobioticum.</title>
        <authorList>
            <person name="van de Vossenberg B.T.L.H."/>
            <person name="Warris S."/>
            <person name="Nguyen H.D.T."/>
            <person name="van Gent-Pelzer M.P.E."/>
            <person name="Joly D.L."/>
            <person name="van de Geest H.C."/>
            <person name="Bonants P.J.M."/>
            <person name="Smith D.S."/>
            <person name="Levesque C.A."/>
            <person name="van der Lee T.A.J."/>
        </authorList>
    </citation>
    <scope>NUCLEOTIDE SEQUENCE [LARGE SCALE GENOMIC DNA]</scope>
    <source>
        <strain evidence="2 3">CBS 675.73</strain>
    </source>
</reference>
<feature type="compositionally biased region" description="Basic and acidic residues" evidence="1">
    <location>
        <begin position="10"/>
        <end position="22"/>
    </location>
</feature>
<dbReference type="PANTHER" id="PTHR34689:SF1">
    <property type="entry name" value="NUCLEIC ACID-BINDING PROTEIN"/>
    <property type="match status" value="1"/>
</dbReference>
<feature type="compositionally biased region" description="Basic residues" evidence="1">
    <location>
        <begin position="86"/>
        <end position="105"/>
    </location>
</feature>
<dbReference type="OrthoDB" id="2538345at2759"/>
<evidence type="ECO:0000313" key="2">
    <source>
        <dbReference type="EMBL" id="TPX74885.1"/>
    </source>
</evidence>
<dbReference type="STRING" id="246404.A0A507FGZ0"/>
<name>A0A507FGZ0_9FUNG</name>
<evidence type="ECO:0000256" key="1">
    <source>
        <dbReference type="SAM" id="MobiDB-lite"/>
    </source>
</evidence>
<sequence>MDEQVEDTDERQRRATKSSDKARTHKRRRSDSVSSVSSDSSSDSDSSSSSSSDSGAEKSRKKKRSKDDKDKKKKKRKSKEKEKEKDKKKRKKKDKKKKKSKKTKSSSKASSEWGQYGVISTTDMYLKEAEFRSWLVEVKRISPEDRDSKKYFDEFVEDFNTGTLPHKKYYNMDAWDRETMNLNSGGGGIAGAGDALEFDFARDEAMLKAQQRMSGKSWRVPVAPIMTDEELRDLKRVNEERIAMDRLRKMGVETKSSSAGVRYEKKML</sequence>
<proteinExistence type="predicted"/>